<keyword evidence="1" id="KW-0175">Coiled coil</keyword>
<keyword evidence="2" id="KW-1133">Transmembrane helix</keyword>
<feature type="transmembrane region" description="Helical" evidence="2">
    <location>
        <begin position="12"/>
        <end position="35"/>
    </location>
</feature>
<keyword evidence="2" id="KW-0812">Transmembrane</keyword>
<protein>
    <recommendedName>
        <fullName evidence="5">Effector</fullName>
    </recommendedName>
</protein>
<proteinExistence type="predicted"/>
<evidence type="ECO:0000313" key="4">
    <source>
        <dbReference type="Proteomes" id="UP000002020"/>
    </source>
</evidence>
<organism evidence="4">
    <name type="scientific">Phytoplasma mali (strain AT)</name>
    <dbReference type="NCBI Taxonomy" id="482235"/>
    <lineage>
        <taxon>Bacteria</taxon>
        <taxon>Bacillati</taxon>
        <taxon>Mycoplasmatota</taxon>
        <taxon>Mollicutes</taxon>
        <taxon>Acholeplasmatales</taxon>
        <taxon>Acholeplasmataceae</taxon>
        <taxon>Candidatus Phytoplasma</taxon>
        <taxon>16SrX (Apple proliferation group)</taxon>
    </lineage>
</organism>
<evidence type="ECO:0008006" key="5">
    <source>
        <dbReference type="Google" id="ProtNLM"/>
    </source>
</evidence>
<dbReference type="EMBL" id="CU469464">
    <property type="protein sequence ID" value="CAP18640.1"/>
    <property type="molecule type" value="Genomic_DNA"/>
</dbReference>
<dbReference type="AlphaFoldDB" id="B3R0Q6"/>
<evidence type="ECO:0000313" key="3">
    <source>
        <dbReference type="EMBL" id="CAP18640.1"/>
    </source>
</evidence>
<keyword evidence="4" id="KW-1185">Reference proteome</keyword>
<keyword evidence="2" id="KW-0472">Membrane</keyword>
<dbReference type="HOGENOM" id="CLU_1297678_0_0_14"/>
<evidence type="ECO:0000256" key="2">
    <source>
        <dbReference type="SAM" id="Phobius"/>
    </source>
</evidence>
<evidence type="ECO:0000256" key="1">
    <source>
        <dbReference type="SAM" id="Coils"/>
    </source>
</evidence>
<name>B3R0Q6_PHYMT</name>
<gene>
    <name evidence="3" type="ordered locus">ATP_00453</name>
</gene>
<accession>B3R0Q6</accession>
<sequence length="212" mass="25744">MLKTKKISRIEKIFTLITCIIGISIIYLYIFFSYLNNEEIIKPISKTKINQKSAFETHKLLKSEQNLIFLKDIDKNVSPRFKEKYQEMNKFKDKIKNNNFQLSILETKLKSLEEQFNLIENKKNDVKLKLQQEEDLNKWKELQIEQIHLQQQYNQKNHLIESIKKIKQDNMFLEIYIRECIKILKFEEDLKQYLIQQEKNKIDRNIKKINIS</sequence>
<feature type="coiled-coil region" evidence="1">
    <location>
        <begin position="95"/>
        <end position="129"/>
    </location>
</feature>
<reference evidence="3 4" key="1">
    <citation type="journal article" date="2008" name="BMC Genomics">
        <title>The linear chromosome of the plant-pathogenic mycoplasma 'Candidatus Phytoplasma mali'.</title>
        <authorList>
            <person name="Kube M."/>
            <person name="Schneider B."/>
            <person name="Kuhl H."/>
            <person name="Dandekar T."/>
            <person name="Heitmann K."/>
            <person name="Migdoll A.M."/>
            <person name="Reinhardt R."/>
            <person name="Seemueller E."/>
        </authorList>
    </citation>
    <scope>NUCLEOTIDE SEQUENCE [LARGE SCALE GENOMIC DNA]</scope>
    <source>
        <strain evidence="3 4">AT</strain>
    </source>
</reference>
<dbReference type="Proteomes" id="UP000002020">
    <property type="component" value="Chromosome"/>
</dbReference>
<dbReference type="KEGG" id="pml:ATP_00453"/>